<keyword evidence="1" id="KW-0677">Repeat</keyword>
<dbReference type="InterPro" id="IPR036322">
    <property type="entry name" value="WD40_repeat_dom_sf"/>
</dbReference>
<dbReference type="InterPro" id="IPR056884">
    <property type="entry name" value="NPHP3-like_N"/>
</dbReference>
<dbReference type="InterPro" id="IPR015943">
    <property type="entry name" value="WD40/YVTN_repeat-like_dom_sf"/>
</dbReference>
<feature type="coiled-coil region" evidence="2">
    <location>
        <begin position="1533"/>
        <end position="1567"/>
    </location>
</feature>
<gene>
    <name evidence="4" type="ORF">PEVE_00025588</name>
</gene>
<keyword evidence="5" id="KW-1185">Reference proteome</keyword>
<dbReference type="Gene3D" id="2.130.10.10">
    <property type="entry name" value="YVTN repeat-like/Quinoprotein amine dehydrogenase"/>
    <property type="match status" value="4"/>
</dbReference>
<reference evidence="4 5" key="1">
    <citation type="submission" date="2022-05" db="EMBL/GenBank/DDBJ databases">
        <authorList>
            <consortium name="Genoscope - CEA"/>
            <person name="William W."/>
        </authorList>
    </citation>
    <scope>NUCLEOTIDE SEQUENCE [LARGE SCALE GENOMIC DNA]</scope>
</reference>
<evidence type="ECO:0000256" key="1">
    <source>
        <dbReference type="ARBA" id="ARBA00022737"/>
    </source>
</evidence>
<dbReference type="EMBL" id="CALNXI010003446">
    <property type="protein sequence ID" value="CAH3193297.1"/>
    <property type="molecule type" value="Genomic_DNA"/>
</dbReference>
<organism evidence="4 5">
    <name type="scientific">Porites evermanni</name>
    <dbReference type="NCBI Taxonomy" id="104178"/>
    <lineage>
        <taxon>Eukaryota</taxon>
        <taxon>Metazoa</taxon>
        <taxon>Cnidaria</taxon>
        <taxon>Anthozoa</taxon>
        <taxon>Hexacorallia</taxon>
        <taxon>Scleractinia</taxon>
        <taxon>Fungiina</taxon>
        <taxon>Poritidae</taxon>
        <taxon>Porites</taxon>
    </lineage>
</organism>
<evidence type="ECO:0000313" key="4">
    <source>
        <dbReference type="EMBL" id="CAH3193297.1"/>
    </source>
</evidence>
<evidence type="ECO:0000313" key="5">
    <source>
        <dbReference type="Proteomes" id="UP001159427"/>
    </source>
</evidence>
<dbReference type="InterPro" id="IPR027417">
    <property type="entry name" value="P-loop_NTPase"/>
</dbReference>
<name>A0ABN8SRT8_9CNID</name>
<keyword evidence="2" id="KW-0175">Coiled coil</keyword>
<evidence type="ECO:0000259" key="3">
    <source>
        <dbReference type="PROSITE" id="PS50837"/>
    </source>
</evidence>
<proteinExistence type="predicted"/>
<feature type="non-terminal residue" evidence="4">
    <location>
        <position position="1"/>
    </location>
</feature>
<dbReference type="PANTHER" id="PTHR10039">
    <property type="entry name" value="AMELOGENIN"/>
    <property type="match status" value="1"/>
</dbReference>
<dbReference type="SUPFAM" id="SSF52540">
    <property type="entry name" value="P-loop containing nucleoside triphosphate hydrolases"/>
    <property type="match status" value="2"/>
</dbReference>
<evidence type="ECO:0000256" key="2">
    <source>
        <dbReference type="SAM" id="Coils"/>
    </source>
</evidence>
<feature type="domain" description="NACHT" evidence="3">
    <location>
        <begin position="1605"/>
        <end position="1753"/>
    </location>
</feature>
<sequence length="2660" mass="300250">PPSSDTSHEANLTRVKFYRNILYGHVTTTDVDTPTFSALWTEISGVLVSLGLDQAEVDRLKAEKGGEQDYIDVLIEWADSEEDIKSQLKNIHYSQSQTRQAVQDVRLAQVKTQKTNVREVATSIKEIKEGVYSLKEGKDKDSSDEVLRNLTKSEFSGDIKYYVQRFQEGTREWVFDRVHNWLDDRSSQNRVMVITGNAGMGKSVISAVICKRMQEAGRLSGSHFCQYNNVRYCKPQLMIQSLACHFSHALPEYKQALVEQLSRNIGTDLSNMGVEELFALLFKEPLSAVGDPGRNMLMVIDGLDESEYQGRNELLDVIAYQLCKLPIWIRFLVTTRPALNIAEKLKHLKPLKLKSNDAENIEDVRVFCLKRLQRVVKLENVGEFIEKLVLKSEGLMLYAHFLILAITENPSIFHEGDLVGSSPSGITAVYHSYFKRLERELIKELNVREEHLLNLLSAITASREPLPMAFVSKVLVPGTYSLLTKRKVLRALDSVSALLPIRDDCVHVIHKSVKDWLTDISCYGEHEFIMDENEGHRLLAYLCTKELENVKLKGVDNLQFGAAERYALYHGAHHMLHEGVRREPHKLDELTKAYIVDLEVVYAKTFVNSTIAAEDLVWLKEQGIFALLSKDNQSIVNTLLFVLRKNLRFLTDTPRRFLQTILNQGGKVLTVEASNLLRKKYPEIPYMEVVHKETQHGSVLARFECSSWVICFDVSPQLDYMVCECNNGMLQLWSLQNGRLVWTRPVIVEKSFMRSWFYKGYRKLPSADAVDALFRSVVFHPTKECILPGILSQAYTMGGDLKPLFPGCNCKFSVCSISGDKAKILTNCLESSKCLVLWSLESGSEVDRILANEDILSFAWSGDGRLLAISHSSGVISLYDVMFNFRKLTQMATPKVCGMVKFSPDHRFIFCRAVENTFQQSFFCLKVIKEAKNTFSLTIVSGDSETFESFNDCGFLFGDLISTKGQQHRLTFGLDKQRQLRSFSNGIEMVDNKYVNRNDQGVAAVATGIALSLDGQTVFVASDKSVTAYDVSSGNLKAEINCGGITIWSRPLCPVRGGVLILTNESTVKLWSGNLAERIKWWTNLPGVKQLFPISEERVAVVGEVDVKVLDAISGKVVSTIPLLEGEVLTCNSKCQLLIQRRTRFFPHFSYSLQLLDGKTVVWEKEGINRYPGHKGVAFSPMEKFLVISTTGDIFILDAETGNTLRTLPPSGLSPLWHYTFTSDDTCVISGSNKTVQLFNVKSGELLTEIDEKSRVTCLAACPLNRVLAIGLLYSAPNFKVIRVHLPRGEGRGNMESVKGIYLALFTDPEGDMALFMAAAAPSALASSVEKTNGAKLSRLLIDGGTTVLRKIFDGHHPPANLITDLNAYYPILNNLLRRRVLNGHQWDKLFPPGGVPPDSNTFDITLLFLLLTNICGLTAPPSGWHTKPPSSDTSHEANLTRVKFYRNILYGHVTTTDVDTPTFSALWTEISGVLVSLGLDQAEVDRLKAEKGGEQDYIDVLIEWAVSEEDIKSQLKALKNIEQSQTQSQQAIEDIAVSLQEVRQAVEELRQQRDEEKDAVLQKLARSEFRGDIDYYVQRFQADTREWVFDRVQNWLDDTSSQNRVMVISGNAGMGKSVIAAVICKRMQDAGRLSGSHFCQYNNVRYRKPQLMIQSLACHLSHALPKYREALIELLTRNQGADDLNNMNVEELFALLFNEPLSLVSDPGRNMLMVIDGLDESEYQGRNELLEVIANQFCKLPPWIRFLVTTRPATNIAEKLKHLKPFELQSNDERNLEDIRIYLERKVGYLFKPEDKDELVEKLVLKCEGLILYAHFLVLFLTENKSVLSQEKLDDNLPLGISQVYHSYFKRLENELMRELDMKEETLLNLLAAITASREPLPIAFVSRILVPRTNSTLAKRKVRRALGSVSALLPIRDDCLHVIHKSVKDWLTDTSCYGEHEYTMDENDGHRILADLCSEELDKLKEKSLENVNFSATDRYALYHGARHMLHLGVDIKARALDDLIATYLTDLQLVYAKTCLHSTTAAEDLLWLQKRKITIVLSQERRCILDTLLFLLRKYLHRFPFRLHIFLQTMLNQGGNVLSCQAMSLFHNKYPKIPYMEDVHKTTQRSGVVARFLCSSLVVCLDVSPQLDYMVCECSDGKLQLWSLQTGRLVWIRPAKVTKNLVMFMFPAYRKLSSSNVLSLYRSVVFHPTKDLVLPGILSDAYTIDGELKTLFPKSECCFTVCSVSRDKTALLTNCLDNTKRLVLWSLENGSEISRFTSDQDILSFAWSHDERLLAVSHSTGMICLVDAMDGFKSLARTTTPEICGMLKFSPDRRFLFCWHWTNKIVENRTTQELRSYCLRVSGETYQTFGLDVFSDEVSYSHREFGSCSDRGFSLGDLVFSDEASSINFVLNEESLLRCEWREIEMVNTNNLTPNNQGKVTGIAFSSDGKFVYVMSDTLVISWSMTSGKLEEKNNFESARPFCLVTVREGVLITKGGGALELWDDHLSECLKRWNNLPGIKHVIPLLDNRVAFVRECGVEVLDTSSGEMMSIIPLLHGITRVITCNSRCQLLTSSASDSLQLVDNMAVVWKKEYSPASYVTVRGAVFSPTEKFLVLWTNEPTYVLDAVSGRTCCTLPIMGLEIPVDGCKFVSDEECVIAVDLPCSVQLFNVKS</sequence>
<comment type="caution">
    <text evidence="4">The sequence shown here is derived from an EMBL/GenBank/DDBJ whole genome shotgun (WGS) entry which is preliminary data.</text>
</comment>
<dbReference type="InterPro" id="IPR011047">
    <property type="entry name" value="Quinoprotein_ADH-like_sf"/>
</dbReference>
<dbReference type="Pfam" id="PF25521">
    <property type="entry name" value="WHD_TANC1"/>
    <property type="match status" value="2"/>
</dbReference>
<dbReference type="Gene3D" id="3.40.50.300">
    <property type="entry name" value="P-loop containing nucleotide triphosphate hydrolases"/>
    <property type="match status" value="2"/>
</dbReference>
<dbReference type="SUPFAM" id="SSF69322">
    <property type="entry name" value="Tricorn protease domain 2"/>
    <property type="match status" value="2"/>
</dbReference>
<dbReference type="PROSITE" id="PS50837">
    <property type="entry name" value="NACHT"/>
    <property type="match status" value="2"/>
</dbReference>
<dbReference type="SUPFAM" id="SSF50978">
    <property type="entry name" value="WD40 repeat-like"/>
    <property type="match status" value="1"/>
</dbReference>
<dbReference type="InterPro" id="IPR058056">
    <property type="entry name" value="WH_TANC1/2"/>
</dbReference>
<dbReference type="InterPro" id="IPR041249">
    <property type="entry name" value="HEPN_DZIP3"/>
</dbReference>
<dbReference type="Pfam" id="PF18738">
    <property type="entry name" value="HEPN_DZIP3"/>
    <property type="match status" value="2"/>
</dbReference>
<dbReference type="Pfam" id="PF24883">
    <property type="entry name" value="NPHP3_N"/>
    <property type="match status" value="2"/>
</dbReference>
<dbReference type="SMART" id="SM00320">
    <property type="entry name" value="WD40"/>
    <property type="match status" value="9"/>
</dbReference>
<protein>
    <recommendedName>
        <fullName evidence="3">NACHT domain-containing protein</fullName>
    </recommendedName>
</protein>
<accession>A0ABN8SRT8</accession>
<dbReference type="InterPro" id="IPR001680">
    <property type="entry name" value="WD40_rpt"/>
</dbReference>
<feature type="non-terminal residue" evidence="4">
    <location>
        <position position="2660"/>
    </location>
</feature>
<dbReference type="Proteomes" id="UP001159427">
    <property type="component" value="Unassembled WGS sequence"/>
</dbReference>
<feature type="domain" description="NACHT" evidence="3">
    <location>
        <begin position="190"/>
        <end position="337"/>
    </location>
</feature>
<dbReference type="SUPFAM" id="SSF50998">
    <property type="entry name" value="Quinoprotein alcohol dehydrogenase-like"/>
    <property type="match status" value="1"/>
</dbReference>
<dbReference type="InterPro" id="IPR007111">
    <property type="entry name" value="NACHT_NTPase"/>
</dbReference>